<evidence type="ECO:0000313" key="7">
    <source>
        <dbReference type="Ensembl" id="ENSCLAP00000004364.1"/>
    </source>
</evidence>
<reference evidence="7" key="1">
    <citation type="submission" date="2025-08" db="UniProtKB">
        <authorList>
            <consortium name="Ensembl"/>
        </authorList>
    </citation>
    <scope>IDENTIFICATION</scope>
</reference>
<evidence type="ECO:0000256" key="6">
    <source>
        <dbReference type="SAM" id="Phobius"/>
    </source>
</evidence>
<dbReference type="CTD" id="64232"/>
<dbReference type="GO" id="GO:0005886">
    <property type="term" value="C:plasma membrane"/>
    <property type="evidence" value="ECO:0007669"/>
    <property type="project" value="TreeGrafter"/>
</dbReference>
<feature type="transmembrane region" description="Helical" evidence="6">
    <location>
        <begin position="161"/>
        <end position="180"/>
    </location>
</feature>
<evidence type="ECO:0000313" key="8">
    <source>
        <dbReference type="Proteomes" id="UP000694398"/>
    </source>
</evidence>
<dbReference type="OrthoDB" id="10071849at2759"/>
<evidence type="ECO:0000256" key="1">
    <source>
        <dbReference type="ARBA" id="ARBA00004141"/>
    </source>
</evidence>
<dbReference type="Proteomes" id="UP000694398">
    <property type="component" value="Unassembled WGS sequence"/>
</dbReference>
<evidence type="ECO:0000256" key="4">
    <source>
        <dbReference type="ARBA" id="ARBA00022989"/>
    </source>
</evidence>
<reference evidence="7" key="2">
    <citation type="submission" date="2025-09" db="UniProtKB">
        <authorList>
            <consortium name="Ensembl"/>
        </authorList>
    </citation>
    <scope>IDENTIFICATION</scope>
</reference>
<dbReference type="Ensembl" id="ENSCLAT00000004447.1">
    <property type="protein sequence ID" value="ENSCLAP00000004364.1"/>
    <property type="gene ID" value="ENSCLAG00000003100.1"/>
</dbReference>
<gene>
    <name evidence="7" type="primary">MS4A5</name>
</gene>
<dbReference type="PANTHER" id="PTHR23320:SF54">
    <property type="entry name" value="MEMBRANE-SPANNING 4-DOMAINS SUBFAMILY A MEMBER 5"/>
    <property type="match status" value="1"/>
</dbReference>
<dbReference type="PANTHER" id="PTHR23320">
    <property type="entry name" value="MEMBRANE-SPANNING 4-DOMAINS SUBFAMILY A MS4A -RELATED"/>
    <property type="match status" value="1"/>
</dbReference>
<keyword evidence="5 6" id="KW-0472">Membrane</keyword>
<keyword evidence="4 6" id="KW-1133">Transmembrane helix</keyword>
<dbReference type="GO" id="GO:0007166">
    <property type="term" value="P:cell surface receptor signaling pathway"/>
    <property type="evidence" value="ECO:0007669"/>
    <property type="project" value="TreeGrafter"/>
</dbReference>
<dbReference type="GeneTree" id="ENSGT00940000162612"/>
<comment type="subcellular location">
    <subcellularLocation>
        <location evidence="1">Membrane</location>
        <topology evidence="1">Multi-pass membrane protein</topology>
    </subcellularLocation>
</comment>
<feature type="transmembrane region" description="Helical" evidence="6">
    <location>
        <begin position="49"/>
        <end position="73"/>
    </location>
</feature>
<dbReference type="GeneID" id="102024263"/>
<dbReference type="AlphaFoldDB" id="A0A8C2UQI6"/>
<dbReference type="RefSeq" id="XP_005408151.1">
    <property type="nucleotide sequence ID" value="XM_005408094.1"/>
</dbReference>
<sequence length="194" mass="21460">MGSNTTQSPVFLVLPPEVTDLKYQPTELRGRIYEHQDSIQKLFTARLSILGATQIVLGILNFSFGIVFLFTLVKPYPRFPFILITGYPFWGSALYIASGAFLIALQRKTTGTMVRASCLMSLLSMLGAVVGIILLVIGFFLDKSYICGYVKNLAPCSEVTFIFMAILAMLLVFTMAELFISLSFSTVECYLVGC</sequence>
<comment type="similarity">
    <text evidence="2">Belongs to the MS4A family.</text>
</comment>
<keyword evidence="3 6" id="KW-0812">Transmembrane</keyword>
<keyword evidence="8" id="KW-1185">Reference proteome</keyword>
<dbReference type="InterPro" id="IPR030417">
    <property type="entry name" value="MS4A"/>
</dbReference>
<accession>A0A8C2UQI6</accession>
<protein>
    <submittedName>
        <fullName evidence="7">Membrane spanning 4-domains A5</fullName>
    </submittedName>
</protein>
<evidence type="ECO:0000256" key="3">
    <source>
        <dbReference type="ARBA" id="ARBA00022692"/>
    </source>
</evidence>
<dbReference type="OMA" id="LFGVMNF"/>
<organism evidence="7 8">
    <name type="scientific">Chinchilla lanigera</name>
    <name type="common">Long-tailed chinchilla</name>
    <name type="synonym">Chinchilla villidera</name>
    <dbReference type="NCBI Taxonomy" id="34839"/>
    <lineage>
        <taxon>Eukaryota</taxon>
        <taxon>Metazoa</taxon>
        <taxon>Chordata</taxon>
        <taxon>Craniata</taxon>
        <taxon>Vertebrata</taxon>
        <taxon>Euteleostomi</taxon>
        <taxon>Mammalia</taxon>
        <taxon>Eutheria</taxon>
        <taxon>Euarchontoglires</taxon>
        <taxon>Glires</taxon>
        <taxon>Rodentia</taxon>
        <taxon>Hystricomorpha</taxon>
        <taxon>Chinchillidae</taxon>
        <taxon>Chinchilla</taxon>
    </lineage>
</organism>
<feature type="transmembrane region" description="Helical" evidence="6">
    <location>
        <begin position="79"/>
        <end position="105"/>
    </location>
</feature>
<evidence type="ECO:0000256" key="5">
    <source>
        <dbReference type="ARBA" id="ARBA00023136"/>
    </source>
</evidence>
<dbReference type="InterPro" id="IPR007237">
    <property type="entry name" value="CD20-like"/>
</dbReference>
<name>A0A8C2UQI6_CHILA</name>
<evidence type="ECO:0000256" key="2">
    <source>
        <dbReference type="ARBA" id="ARBA00009565"/>
    </source>
</evidence>
<proteinExistence type="inferred from homology"/>
<feature type="transmembrane region" description="Helical" evidence="6">
    <location>
        <begin position="117"/>
        <end position="141"/>
    </location>
</feature>
<dbReference type="Pfam" id="PF04103">
    <property type="entry name" value="CD20"/>
    <property type="match status" value="1"/>
</dbReference>